<protein>
    <submittedName>
        <fullName evidence="1">Uncharacterized protein</fullName>
    </submittedName>
</protein>
<keyword evidence="2" id="KW-1185">Reference proteome</keyword>
<dbReference type="EMBL" id="CP016076">
    <property type="protein sequence ID" value="APU14303.1"/>
    <property type="molecule type" value="Genomic_DNA"/>
</dbReference>
<evidence type="ECO:0000313" key="2">
    <source>
        <dbReference type="Proteomes" id="UP000185511"/>
    </source>
</evidence>
<accession>A0AAC9PRN9</accession>
<organism evidence="1 2">
    <name type="scientific">Actinoalloteichus fjordicus</name>
    <dbReference type="NCBI Taxonomy" id="1612552"/>
    <lineage>
        <taxon>Bacteria</taxon>
        <taxon>Bacillati</taxon>
        <taxon>Actinomycetota</taxon>
        <taxon>Actinomycetes</taxon>
        <taxon>Pseudonocardiales</taxon>
        <taxon>Pseudonocardiaceae</taxon>
        <taxon>Actinoalloteichus</taxon>
    </lineage>
</organism>
<dbReference type="KEGG" id="acad:UA74_11215"/>
<evidence type="ECO:0000313" key="1">
    <source>
        <dbReference type="EMBL" id="APU14303.1"/>
    </source>
</evidence>
<dbReference type="Proteomes" id="UP000185511">
    <property type="component" value="Chromosome"/>
</dbReference>
<proteinExistence type="predicted"/>
<name>A0AAC9PRN9_9PSEU</name>
<dbReference type="AlphaFoldDB" id="A0AAC9PRN9"/>
<sequence length="276" mass="29630">MSLEEVSAGLARTLALITEARSAAVVASAAARDGAELMAVGTQGSHSDAVAAASLMHDRTQPELGAAVETLTAAEELIRGYRRDVLGEVGDPSVVVADIADTSAADRGNHDDLPRAVPTATTEAENSCRAKLIAEARRQGLKISAEEVRFIGVDPNGRIVWIENGWHDEESNEGAGLAHIMSHANEFTEKGIGRPAIGAFVLAAIVRGQYSGYDQGKRRTSRPIFKVNIDDEDRYVGVQVGSNGFIIGANMRSLRNPYRGARRNERANYDATYRGW</sequence>
<gene>
    <name evidence="1" type="ORF">UA74_11215</name>
</gene>
<reference evidence="2" key="1">
    <citation type="submission" date="2016-06" db="EMBL/GenBank/DDBJ databases">
        <title>Complete genome sequence of Actinoalloteichus fjordicus DSM 46855 (=ADI127-17), type strain of the new species Actinoalloteichus fjordicus.</title>
        <authorList>
            <person name="Ruckert C."/>
            <person name="Nouioui I."/>
            <person name="Willmese J."/>
            <person name="van Wezel G."/>
            <person name="Klenk H.-P."/>
            <person name="Kalinowski J."/>
            <person name="Zotchev S.B."/>
        </authorList>
    </citation>
    <scope>NUCLEOTIDE SEQUENCE [LARGE SCALE GENOMIC DNA]</scope>
    <source>
        <strain evidence="2">ADI127-7</strain>
    </source>
</reference>